<accession>A0A095XUS1</accession>
<dbReference type="InterPro" id="IPR029033">
    <property type="entry name" value="His_PPase_superfam"/>
</dbReference>
<name>A0A095XUS1_9GAMM</name>
<dbReference type="SUPFAM" id="SSF53254">
    <property type="entry name" value="Phosphoglycerate mutase-like"/>
    <property type="match status" value="1"/>
</dbReference>
<sequence>MLVTVWRHGEAAPGRPDRERRLTERGHAELRRGVAGYVTALASRGLPPPEALHASRWQRTLQTAGYLAEALALTTEEADALIPGADAQAVEALLVGLPAAAHRVLVSHQPLVSELVDRWLGEAGRVPALSPGAYAVLEAEVFAPGCASICFWAAPPAYGL</sequence>
<dbReference type="OrthoDB" id="280692at2"/>
<dbReference type="CDD" id="cd07040">
    <property type="entry name" value="HP"/>
    <property type="match status" value="1"/>
</dbReference>
<dbReference type="eggNOG" id="COG2062">
    <property type="taxonomic scope" value="Bacteria"/>
</dbReference>
<evidence type="ECO:0000313" key="2">
    <source>
        <dbReference type="Proteomes" id="UP000029640"/>
    </source>
</evidence>
<dbReference type="EMBL" id="AUVB01000054">
    <property type="protein sequence ID" value="KGE03441.1"/>
    <property type="molecule type" value="Genomic_DNA"/>
</dbReference>
<dbReference type="HOGENOM" id="CLU_084603_1_0_6"/>
<reference evidence="1 2" key="1">
    <citation type="journal article" date="2014" name="Genome Announc.">
        <title>Genome Sequence of Gammaproteobacterial Pseudohaliea rubra Type Strain DSM 19751, Isolated from Coastal Seawater of the Mediterranean Sea.</title>
        <authorList>
            <person name="Spring S."/>
            <person name="Fiebig A."/>
            <person name="Riedel T."/>
            <person name="Goker M."/>
            <person name="Klenk H.P."/>
        </authorList>
    </citation>
    <scope>NUCLEOTIDE SEQUENCE [LARGE SCALE GENOMIC DNA]</scope>
    <source>
        <strain evidence="1 2">DSM 19751</strain>
    </source>
</reference>
<comment type="caution">
    <text evidence="1">The sequence shown here is derived from an EMBL/GenBank/DDBJ whole genome shotgun (WGS) entry which is preliminary data.</text>
</comment>
<dbReference type="Proteomes" id="UP000029640">
    <property type="component" value="Unassembled WGS sequence"/>
</dbReference>
<protein>
    <submittedName>
        <fullName evidence="1">Phosphohistidine phosphatase, SixA</fullName>
    </submittedName>
</protein>
<dbReference type="STRING" id="1265313.HRUBRA_01820"/>
<gene>
    <name evidence="1" type="ORF">HRUBRA_01820</name>
</gene>
<dbReference type="AlphaFoldDB" id="A0A095XUS1"/>
<evidence type="ECO:0000313" key="1">
    <source>
        <dbReference type="EMBL" id="KGE03441.1"/>
    </source>
</evidence>
<keyword evidence="2" id="KW-1185">Reference proteome</keyword>
<organism evidence="1 2">
    <name type="scientific">Pseudohaliea rubra DSM 19751</name>
    <dbReference type="NCBI Taxonomy" id="1265313"/>
    <lineage>
        <taxon>Bacteria</taxon>
        <taxon>Pseudomonadati</taxon>
        <taxon>Pseudomonadota</taxon>
        <taxon>Gammaproteobacteria</taxon>
        <taxon>Cellvibrionales</taxon>
        <taxon>Halieaceae</taxon>
        <taxon>Pseudohaliea</taxon>
    </lineage>
</organism>
<dbReference type="Gene3D" id="3.40.50.1240">
    <property type="entry name" value="Phosphoglycerate mutase-like"/>
    <property type="match status" value="1"/>
</dbReference>
<dbReference type="RefSeq" id="WP_052094223.1">
    <property type="nucleotide sequence ID" value="NZ_KN234745.1"/>
</dbReference>
<proteinExistence type="predicted"/>